<evidence type="ECO:0000256" key="1">
    <source>
        <dbReference type="SAM" id="SignalP"/>
    </source>
</evidence>
<organism evidence="2">
    <name type="scientific">Rhipicephalus microplus</name>
    <name type="common">Cattle tick</name>
    <name type="synonym">Boophilus microplus</name>
    <dbReference type="NCBI Taxonomy" id="6941"/>
    <lineage>
        <taxon>Eukaryota</taxon>
        <taxon>Metazoa</taxon>
        <taxon>Ecdysozoa</taxon>
        <taxon>Arthropoda</taxon>
        <taxon>Chelicerata</taxon>
        <taxon>Arachnida</taxon>
        <taxon>Acari</taxon>
        <taxon>Parasitiformes</taxon>
        <taxon>Ixodida</taxon>
        <taxon>Ixodoidea</taxon>
        <taxon>Ixodidae</taxon>
        <taxon>Rhipicephalinae</taxon>
        <taxon>Rhipicephalus</taxon>
        <taxon>Boophilus</taxon>
    </lineage>
</organism>
<protein>
    <submittedName>
        <fullName evidence="2">Putative secreted protein</fullName>
    </submittedName>
</protein>
<keyword evidence="1" id="KW-0732">Signal</keyword>
<dbReference type="EMBL" id="GIKN01002403">
    <property type="protein sequence ID" value="NIE44676.1"/>
    <property type="molecule type" value="Transcribed_RNA"/>
</dbReference>
<feature type="signal peptide" evidence="1">
    <location>
        <begin position="1"/>
        <end position="16"/>
    </location>
</feature>
<reference evidence="2" key="1">
    <citation type="submission" date="2020-03" db="EMBL/GenBank/DDBJ databases">
        <title>A transcriptome and proteome of the tick Rhipicephalus microplus shaped by the genetic composition of its hosts and developmental stage.</title>
        <authorList>
            <person name="Garcia G.R."/>
            <person name="Ribeiro J.M.C."/>
            <person name="Maruyama S.R."/>
            <person name="Gardinasse L.G."/>
            <person name="Nelson K."/>
            <person name="Ferreira B.R."/>
            <person name="Andrade T.G."/>
            <person name="Santos I.K.F.M."/>
        </authorList>
    </citation>
    <scope>NUCLEOTIDE SEQUENCE</scope>
    <source>
        <strain evidence="2">NSGR</strain>
        <tissue evidence="2">Salivary glands</tissue>
    </source>
</reference>
<dbReference type="AlphaFoldDB" id="A0A6G5A396"/>
<feature type="chain" id="PRO_5026007993" evidence="1">
    <location>
        <begin position="17"/>
        <end position="67"/>
    </location>
</feature>
<name>A0A6G5A396_RHIMP</name>
<evidence type="ECO:0000313" key="2">
    <source>
        <dbReference type="EMBL" id="NIE44676.1"/>
    </source>
</evidence>
<sequence length="67" mass="7015">MSVHGSLPTLFVRALAACLCSPAVPTDSTKIGGGLGTNLMPPFLTMRVQARVYAASQLAGTRSWLPQ</sequence>
<proteinExistence type="predicted"/>
<accession>A0A6G5A396</accession>